<dbReference type="AlphaFoldDB" id="A0A4V6P324"/>
<keyword evidence="1" id="KW-0472">Membrane</keyword>
<feature type="transmembrane region" description="Helical" evidence="1">
    <location>
        <begin position="47"/>
        <end position="72"/>
    </location>
</feature>
<feature type="transmembrane region" description="Helical" evidence="1">
    <location>
        <begin position="84"/>
        <end position="103"/>
    </location>
</feature>
<evidence type="ECO:0000256" key="1">
    <source>
        <dbReference type="SAM" id="Phobius"/>
    </source>
</evidence>
<reference evidence="2 3" key="1">
    <citation type="submission" date="2019-03" db="EMBL/GenBank/DDBJ databases">
        <title>Genomic Encyclopedia of Type Strains, Phase IV (KMG-IV): sequencing the most valuable type-strain genomes for metagenomic binning, comparative biology and taxonomic classification.</title>
        <authorList>
            <person name="Goeker M."/>
        </authorList>
    </citation>
    <scope>NUCLEOTIDE SEQUENCE [LARGE SCALE GENOMIC DNA]</scope>
    <source>
        <strain evidence="2 3">DSM 22362</strain>
    </source>
</reference>
<gene>
    <name evidence="2" type="ORF">EDC17_100455</name>
</gene>
<keyword evidence="1" id="KW-1133">Transmembrane helix</keyword>
<sequence>MEKLTQHNYWTIIATGLIAFVLSGIWYSPMVFGEIWETYRNPPNPEIPRWTMAFAPLRELIVAYVLAKLILLLNLSQYKDTLKLVFLLWISFHAVGMAGAVLWDHMQWQLGAVHAGDWLMKMTFMGIVLTKWLNKKSISLNNQ</sequence>
<evidence type="ECO:0000313" key="3">
    <source>
        <dbReference type="Proteomes" id="UP000295197"/>
    </source>
</evidence>
<organism evidence="2 3">
    <name type="scientific">Sphingobacterium alimentarium</name>
    <dbReference type="NCBI Taxonomy" id="797292"/>
    <lineage>
        <taxon>Bacteria</taxon>
        <taxon>Pseudomonadati</taxon>
        <taxon>Bacteroidota</taxon>
        <taxon>Sphingobacteriia</taxon>
        <taxon>Sphingobacteriales</taxon>
        <taxon>Sphingobacteriaceae</taxon>
        <taxon>Sphingobacterium</taxon>
    </lineage>
</organism>
<name>A0A4V6P324_9SPHI</name>
<keyword evidence="3" id="KW-1185">Reference proteome</keyword>
<feature type="transmembrane region" description="Helical" evidence="1">
    <location>
        <begin position="7"/>
        <end position="27"/>
    </location>
</feature>
<dbReference type="EMBL" id="SMBZ01000004">
    <property type="protein sequence ID" value="TCV19533.1"/>
    <property type="molecule type" value="Genomic_DNA"/>
</dbReference>
<dbReference type="InterPro" id="IPR013879">
    <property type="entry name" value="DUF1761"/>
</dbReference>
<accession>A0A4V6P324</accession>
<dbReference type="Proteomes" id="UP000295197">
    <property type="component" value="Unassembled WGS sequence"/>
</dbReference>
<comment type="caution">
    <text evidence="2">The sequence shown here is derived from an EMBL/GenBank/DDBJ whole genome shotgun (WGS) entry which is preliminary data.</text>
</comment>
<dbReference type="Pfam" id="PF08570">
    <property type="entry name" value="DUF1761"/>
    <property type="match status" value="1"/>
</dbReference>
<dbReference type="RefSeq" id="WP_165894353.1">
    <property type="nucleotide sequence ID" value="NZ_SMBZ01000004.1"/>
</dbReference>
<keyword evidence="1" id="KW-0812">Transmembrane</keyword>
<protein>
    <submittedName>
        <fullName evidence="2">Uncharacterized protein DUF1761</fullName>
    </submittedName>
</protein>
<evidence type="ECO:0000313" key="2">
    <source>
        <dbReference type="EMBL" id="TCV19533.1"/>
    </source>
</evidence>
<proteinExistence type="predicted"/>